<evidence type="ECO:0008006" key="3">
    <source>
        <dbReference type="Google" id="ProtNLM"/>
    </source>
</evidence>
<dbReference type="InterPro" id="IPR008658">
    <property type="entry name" value="KAP3"/>
</dbReference>
<dbReference type="Gene3D" id="1.25.10.10">
    <property type="entry name" value="Leucine-rich Repeat Variant"/>
    <property type="match status" value="1"/>
</dbReference>
<evidence type="ECO:0000313" key="2">
    <source>
        <dbReference type="Proteomes" id="UP001530315"/>
    </source>
</evidence>
<dbReference type="SUPFAM" id="SSF48371">
    <property type="entry name" value="ARM repeat"/>
    <property type="match status" value="1"/>
</dbReference>
<dbReference type="InterPro" id="IPR011989">
    <property type="entry name" value="ARM-like"/>
</dbReference>
<sequence length="688" mass="76824">MPPDSVDTPDQIISNSLELLYGSPEDVIKGINHVLLLLGKSTDTLVSIVQNHQLMSALARLLGDDSNQSIELMFSLGKLFLSLSLIEDFHQILSGHRVGALTLGLVELEIKRAQHRGSAPASLTTDSAVPANCVIDLTSQNLFSQKQERLLFVCLSILDNLADDSTVLKKMIKKSLVDILIQCILYRKPSEHLFVAVSLLNKTSAFADTPSDLSRNGCRAISQLTHLLSFPQNALVHDAINTLFNISFHQECANFISAEKIHSRLLTFLHKNSLCNITLKLIYHLTSREEDRQKLYEAKITTCLMELLARVSANEELDKAVAGILVNMTMHPLCCEELMCLGGVESIFSIIKKSQRDGTKQILLKVARNLGRWTKCLQCKLAKASGNHDVKPLIGVVKDPEAYIHGLYWEHHFWGAQFSRCMQYTLACENDDLLVEWLGIMNNFTRDDLPAGVQWHDQLDDNKARVVDVFNKLHDSCHDDIKLELIIWIGELCSSKECCIWLASTGVLDIIHRVFADRQDSEMRLQILLLYERCLLFEITRFHIIGGDDVVGIMLGCLTGDSSLRFAAEMCLLLIDEFDCDQDSSTDFNTSSLTSASQPFSPSGTSPMNRFASSNDLDNFRTAGFKRMPCVAVFSRYRVICFETLSSSPSRFCSALENTPLTRVPSMNGAFAKASVVEPAVDPMVFLH</sequence>
<dbReference type="Pfam" id="PF05804">
    <property type="entry name" value="KAP"/>
    <property type="match status" value="2"/>
</dbReference>
<protein>
    <recommendedName>
        <fullName evidence="3">Armadillo repeat-containing protein 8</fullName>
    </recommendedName>
</protein>
<reference evidence="1 2" key="1">
    <citation type="submission" date="2024-10" db="EMBL/GenBank/DDBJ databases">
        <title>Updated reference genomes for cyclostephanoid diatoms.</title>
        <authorList>
            <person name="Roberts W.R."/>
            <person name="Alverson A.J."/>
        </authorList>
    </citation>
    <scope>NUCLEOTIDE SEQUENCE [LARGE SCALE GENOMIC DNA]</scope>
    <source>
        <strain evidence="1 2">AJA276-08</strain>
    </source>
</reference>
<accession>A0ABD3P1B6</accession>
<dbReference type="PANTHER" id="PTHR15605:SF2">
    <property type="entry name" value="KINESIN-ASSOCIATED PROTEIN 3"/>
    <property type="match status" value="1"/>
</dbReference>
<name>A0ABD3P1B6_9STRA</name>
<organism evidence="1 2">
    <name type="scientific">Stephanodiscus triporus</name>
    <dbReference type="NCBI Taxonomy" id="2934178"/>
    <lineage>
        <taxon>Eukaryota</taxon>
        <taxon>Sar</taxon>
        <taxon>Stramenopiles</taxon>
        <taxon>Ochrophyta</taxon>
        <taxon>Bacillariophyta</taxon>
        <taxon>Coscinodiscophyceae</taxon>
        <taxon>Thalassiosirophycidae</taxon>
        <taxon>Stephanodiscales</taxon>
        <taxon>Stephanodiscaceae</taxon>
        <taxon>Stephanodiscus</taxon>
    </lineage>
</organism>
<gene>
    <name evidence="1" type="ORF">ACHAW5_002571</name>
</gene>
<dbReference type="SMART" id="SM01297">
    <property type="entry name" value="KAP"/>
    <property type="match status" value="1"/>
</dbReference>
<comment type="caution">
    <text evidence="1">The sequence shown here is derived from an EMBL/GenBank/DDBJ whole genome shotgun (WGS) entry which is preliminary data.</text>
</comment>
<proteinExistence type="predicted"/>
<dbReference type="EMBL" id="JALLAZ020001059">
    <property type="protein sequence ID" value="KAL3781562.1"/>
    <property type="molecule type" value="Genomic_DNA"/>
</dbReference>
<dbReference type="PANTHER" id="PTHR15605">
    <property type="entry name" value="KINESIN-ASSOCIATED PROTEINS"/>
    <property type="match status" value="1"/>
</dbReference>
<dbReference type="InterPro" id="IPR016024">
    <property type="entry name" value="ARM-type_fold"/>
</dbReference>
<dbReference type="Proteomes" id="UP001530315">
    <property type="component" value="Unassembled WGS sequence"/>
</dbReference>
<keyword evidence="2" id="KW-1185">Reference proteome</keyword>
<dbReference type="AlphaFoldDB" id="A0ABD3P1B6"/>
<evidence type="ECO:0000313" key="1">
    <source>
        <dbReference type="EMBL" id="KAL3781562.1"/>
    </source>
</evidence>